<dbReference type="InterPro" id="IPR003488">
    <property type="entry name" value="DprA"/>
</dbReference>
<evidence type="ECO:0000313" key="3">
    <source>
        <dbReference type="EMBL" id="TQL62263.1"/>
    </source>
</evidence>
<dbReference type="OrthoDB" id="9785707at2"/>
<dbReference type="PANTHER" id="PTHR43022:SF1">
    <property type="entry name" value="PROTEIN SMF"/>
    <property type="match status" value="1"/>
</dbReference>
<dbReference type="InterPro" id="IPR057666">
    <property type="entry name" value="DrpA_SLOG"/>
</dbReference>
<dbReference type="Pfam" id="PF02481">
    <property type="entry name" value="DNA_processg_A"/>
    <property type="match status" value="1"/>
</dbReference>
<dbReference type="AlphaFoldDB" id="A0A542ZPI2"/>
<dbReference type="SUPFAM" id="SSF102405">
    <property type="entry name" value="MCP/YpsA-like"/>
    <property type="match status" value="1"/>
</dbReference>
<evidence type="ECO:0000259" key="2">
    <source>
        <dbReference type="Pfam" id="PF02481"/>
    </source>
</evidence>
<dbReference type="Proteomes" id="UP000316196">
    <property type="component" value="Unassembled WGS sequence"/>
</dbReference>
<keyword evidence="4" id="KW-1185">Reference proteome</keyword>
<feature type="domain" description="Smf/DprA SLOG" evidence="2">
    <location>
        <begin position="68"/>
        <end position="289"/>
    </location>
</feature>
<evidence type="ECO:0000256" key="1">
    <source>
        <dbReference type="ARBA" id="ARBA00006525"/>
    </source>
</evidence>
<protein>
    <submittedName>
        <fullName evidence="3">DNA processing protein</fullName>
    </submittedName>
</protein>
<accession>A0A542ZPI2</accession>
<sequence length="372" mass="39100">MDERSLRMALMCVSEPGDPAMARLVCENGVEKVWEQLQRDGTSMWGRRARDLDVAEVQRNTRRHGMGFLIPGDPEWPMQVDALGMCGEVSGFGGPPLGLWVRGEQRDLSAFDGRAVAVVGSRAASAYGQHVAGEIGADVAERGWTVVSGGAFGIDAAAHRGALATGGNTVCVLACGLNLDYPRAHHDLLAKIAARGALVGELAPDAYPTRSRFLGRNRLIAALSTGTVIVEAALRSGAKNTVNWAETIGRPVMAVPGPATSATSATPHELIRSRSAELVTSGLDVLELLAPVGQELLPLPEVEERPIDGLSRRQRGIFEHVPGGGDGATTAEITAASGFPRGLVAATLDELVRAGFVLGEGGRWRLRPGSVG</sequence>
<dbReference type="Gene3D" id="3.40.50.450">
    <property type="match status" value="1"/>
</dbReference>
<dbReference type="NCBIfam" id="TIGR00732">
    <property type="entry name" value="dprA"/>
    <property type="match status" value="1"/>
</dbReference>
<comment type="caution">
    <text evidence="3">The sequence shown here is derived from an EMBL/GenBank/DDBJ whole genome shotgun (WGS) entry which is preliminary data.</text>
</comment>
<gene>
    <name evidence="3" type="ORF">FB460_0032</name>
</gene>
<name>A0A542ZPI2_9ACTN</name>
<reference evidence="3 4" key="1">
    <citation type="submission" date="2019-06" db="EMBL/GenBank/DDBJ databases">
        <title>Sequencing the genomes of 1000 actinobacteria strains.</title>
        <authorList>
            <person name="Klenk H.-P."/>
        </authorList>
    </citation>
    <scope>NUCLEOTIDE SEQUENCE [LARGE SCALE GENOMIC DNA]</scope>
    <source>
        <strain evidence="3 4">DSM 8251</strain>
    </source>
</reference>
<proteinExistence type="inferred from homology"/>
<dbReference type="EMBL" id="VFOR01000001">
    <property type="protein sequence ID" value="TQL62263.1"/>
    <property type="molecule type" value="Genomic_DNA"/>
</dbReference>
<organism evidence="3 4">
    <name type="scientific">Propioniferax innocua</name>
    <dbReference type="NCBI Taxonomy" id="1753"/>
    <lineage>
        <taxon>Bacteria</taxon>
        <taxon>Bacillati</taxon>
        <taxon>Actinomycetota</taxon>
        <taxon>Actinomycetes</taxon>
        <taxon>Propionibacteriales</taxon>
        <taxon>Propionibacteriaceae</taxon>
        <taxon>Propioniferax</taxon>
    </lineage>
</organism>
<dbReference type="GO" id="GO:0009294">
    <property type="term" value="P:DNA-mediated transformation"/>
    <property type="evidence" value="ECO:0007669"/>
    <property type="project" value="InterPro"/>
</dbReference>
<dbReference type="RefSeq" id="WP_142092140.1">
    <property type="nucleotide sequence ID" value="NZ_BAAAMD010000003.1"/>
</dbReference>
<comment type="similarity">
    <text evidence="1">Belongs to the DprA/Smf family.</text>
</comment>
<dbReference type="PANTHER" id="PTHR43022">
    <property type="entry name" value="PROTEIN SMF"/>
    <property type="match status" value="1"/>
</dbReference>
<evidence type="ECO:0000313" key="4">
    <source>
        <dbReference type="Proteomes" id="UP000316196"/>
    </source>
</evidence>